<sequence length="773" mass="76950">MASRSVMRPLGPAISMAVVGAAAGASAAAAEESRGAPVDLVQMQVIVRHGARTPTDKGSYNPSQFKLAERTEEPWAGLQPAACPGEELPPPKDWFPAWQGPQDGQLTARGEEQLRELGRQLGASLARSALAGGPGEAAQDAAVYARSSAMERTVASARALLAGLAETAPERLARPAAAAALHSRPARDEYIFPNYAFMPGKGKLLSRHDPPSHSGDAEAARRRVADGTPYPGPLEGPGVALGGAGLNARQLMDGICMRANEGAPLPASLGDSPAEATRNLRLICAAAVAEFGERVLARSSPAAPAAMPSTECAPVVAAVAASCAPLFAEILDRIRLLAAQQDDDETAARGLGTATGPGSRNRHLAAVVAGERRAEGPAGVGSTDPAQARRAVAGRAAFPAAADGAREPDLVVMAGHDSTLIALCAALAGTLDASVAAQLGRDGGPDHPAARGTTPWPSAASSLRVEVYRRGAAKQDPAADGRAADGNAAAGNAADGNAAAGSAADGRAADGSAAAAAAGKAASESAGGLDVSAASPSEAGGAPFVGLLAGDDDDAVSSADLDEESSDPRSVAEAEARAELRMEQRVRDREAAAAEADAAAVRREAAARSRRQAGRQAGREAAKPPAASAKGATEEAAAAAARGQAVVVAASPLSAGAFGSALSGHADPPAGSPARGQGSSAAVPVDVGALLAGLNPAVGLSRREAADRASAEMQRLVTLGTPAAAAEAAVWAVLSPALSRSAAQAATGAAGRGTSGASRTAEELARDCWLARQ</sequence>
<dbReference type="OrthoDB" id="10257284at2759"/>
<dbReference type="Proteomes" id="UP000322899">
    <property type="component" value="Unassembled WGS sequence"/>
</dbReference>
<feature type="region of interest" description="Disordered" evidence="3">
    <location>
        <begin position="439"/>
        <end position="461"/>
    </location>
</feature>
<dbReference type="InterPro" id="IPR029033">
    <property type="entry name" value="His_PPase_superfam"/>
</dbReference>
<comment type="caution">
    <text evidence="4">The sequence shown here is derived from an EMBL/GenBank/DDBJ whole genome shotgun (WGS) entry which is preliminary data.</text>
</comment>
<evidence type="ECO:0000313" key="4">
    <source>
        <dbReference type="EMBL" id="KAA0171093.1"/>
    </source>
</evidence>
<comment type="similarity">
    <text evidence="1">Belongs to the histidine acid phosphatase family.</text>
</comment>
<evidence type="ECO:0000256" key="3">
    <source>
        <dbReference type="SAM" id="MobiDB-lite"/>
    </source>
</evidence>
<dbReference type="PANTHER" id="PTHR11567">
    <property type="entry name" value="ACID PHOSPHATASE-RELATED"/>
    <property type="match status" value="1"/>
</dbReference>
<name>A0A5A8DZX7_CAFRO</name>
<feature type="compositionally biased region" description="Acidic residues" evidence="3">
    <location>
        <begin position="550"/>
        <end position="565"/>
    </location>
</feature>
<dbReference type="CDD" id="cd07061">
    <property type="entry name" value="HP_HAP_like"/>
    <property type="match status" value="1"/>
</dbReference>
<proteinExistence type="inferred from homology"/>
<evidence type="ECO:0000313" key="5">
    <source>
        <dbReference type="Proteomes" id="UP000322899"/>
    </source>
</evidence>
<gene>
    <name evidence="4" type="ORF">FNF27_06397</name>
</gene>
<dbReference type="PROSITE" id="PS00616">
    <property type="entry name" value="HIS_ACID_PHOSPHAT_1"/>
    <property type="match status" value="1"/>
</dbReference>
<dbReference type="InterPro" id="IPR033379">
    <property type="entry name" value="Acid_Pase_AS"/>
</dbReference>
<evidence type="ECO:0000256" key="2">
    <source>
        <dbReference type="ARBA" id="ARBA00022801"/>
    </source>
</evidence>
<keyword evidence="2" id="KW-0378">Hydrolase</keyword>
<dbReference type="SUPFAM" id="SSF53254">
    <property type="entry name" value="Phosphoglycerate mutase-like"/>
    <property type="match status" value="1"/>
</dbReference>
<organism evidence="4 5">
    <name type="scientific">Cafeteria roenbergensis</name>
    <name type="common">Marine flagellate</name>
    <dbReference type="NCBI Taxonomy" id="33653"/>
    <lineage>
        <taxon>Eukaryota</taxon>
        <taxon>Sar</taxon>
        <taxon>Stramenopiles</taxon>
        <taxon>Bigyra</taxon>
        <taxon>Opalozoa</taxon>
        <taxon>Bicosoecida</taxon>
        <taxon>Cafeteriaceae</taxon>
        <taxon>Cafeteria</taxon>
    </lineage>
</organism>
<dbReference type="InterPro" id="IPR000560">
    <property type="entry name" value="His_Pase_clade-2"/>
</dbReference>
<dbReference type="Gene3D" id="3.40.50.1240">
    <property type="entry name" value="Phosphoglycerate mutase-like"/>
    <property type="match status" value="1"/>
</dbReference>
<dbReference type="PROSITE" id="PS00778">
    <property type="entry name" value="HIS_ACID_PHOSPHAT_2"/>
    <property type="match status" value="1"/>
</dbReference>
<protein>
    <recommendedName>
        <fullName evidence="6">Histidine acid phosphatase</fullName>
    </recommendedName>
</protein>
<dbReference type="InterPro" id="IPR050645">
    <property type="entry name" value="Histidine_acid_phosphatase"/>
</dbReference>
<feature type="region of interest" description="Disordered" evidence="3">
    <location>
        <begin position="543"/>
        <end position="634"/>
    </location>
</feature>
<dbReference type="GO" id="GO:0016791">
    <property type="term" value="F:phosphatase activity"/>
    <property type="evidence" value="ECO:0007669"/>
    <property type="project" value="TreeGrafter"/>
</dbReference>
<reference evidence="4 5" key="1">
    <citation type="submission" date="2019-07" db="EMBL/GenBank/DDBJ databases">
        <title>Genomes of Cafeteria roenbergensis.</title>
        <authorList>
            <person name="Fischer M.G."/>
            <person name="Hackl T."/>
            <person name="Roman M."/>
        </authorList>
    </citation>
    <scope>NUCLEOTIDE SEQUENCE [LARGE SCALE GENOMIC DNA]</scope>
    <source>
        <strain evidence="4 5">E4-10P</strain>
    </source>
</reference>
<feature type="compositionally biased region" description="Basic and acidic residues" evidence="3">
    <location>
        <begin position="566"/>
        <end position="592"/>
    </location>
</feature>
<dbReference type="AlphaFoldDB" id="A0A5A8DZX7"/>
<feature type="region of interest" description="Disordered" evidence="3">
    <location>
        <begin position="205"/>
        <end position="236"/>
    </location>
</feature>
<dbReference type="Pfam" id="PF00328">
    <property type="entry name" value="His_Phos_2"/>
    <property type="match status" value="1"/>
</dbReference>
<feature type="compositionally biased region" description="Basic and acidic residues" evidence="3">
    <location>
        <begin position="206"/>
        <end position="225"/>
    </location>
</feature>
<evidence type="ECO:0000256" key="1">
    <source>
        <dbReference type="ARBA" id="ARBA00005375"/>
    </source>
</evidence>
<feature type="compositionally biased region" description="Low complexity" evidence="3">
    <location>
        <begin position="623"/>
        <end position="634"/>
    </location>
</feature>
<dbReference type="EMBL" id="VLTO01000056">
    <property type="protein sequence ID" value="KAA0171093.1"/>
    <property type="molecule type" value="Genomic_DNA"/>
</dbReference>
<dbReference type="PANTHER" id="PTHR11567:SF110">
    <property type="entry name" value="2-PHOSPHOXYLOSE PHOSPHATASE 1"/>
    <property type="match status" value="1"/>
</dbReference>
<accession>A0A5A8DZX7</accession>
<evidence type="ECO:0008006" key="6">
    <source>
        <dbReference type="Google" id="ProtNLM"/>
    </source>
</evidence>
<feature type="region of interest" description="Disordered" evidence="3">
    <location>
        <begin position="744"/>
        <end position="763"/>
    </location>
</feature>